<dbReference type="EMBL" id="AC149038">
    <property type="protein sequence ID" value="ABD32852.1"/>
    <property type="molecule type" value="Genomic_DNA"/>
</dbReference>
<name>Q2HUZ7_MEDTR</name>
<dbReference type="Gramene" id="rna43919">
    <property type="protein sequence ID" value="RHN49124.1"/>
    <property type="gene ID" value="gene43919"/>
</dbReference>
<gene>
    <name evidence="2" type="ORF">MtrDRAFT_AC149038g15v2</name>
    <name evidence="3" type="ORF">MtrunA17_Chr7g0271131</name>
</gene>
<accession>Q2HUZ7</accession>
<sequence length="103" mass="11731">MYVLPELLVFLVLFHQQTTEIIKNHFLLLLSLKSQFLTAQKKTKSPPATLYSDLRGPFQSLQHKRKQNQHQPFLGSDGVVVKIGIGKNKRGQDTGFPMETKNP</sequence>
<keyword evidence="1" id="KW-0732">Signal</keyword>
<organism evidence="2">
    <name type="scientific">Medicago truncatula</name>
    <name type="common">Barrel medic</name>
    <name type="synonym">Medicago tribuloides</name>
    <dbReference type="NCBI Taxonomy" id="3880"/>
    <lineage>
        <taxon>Eukaryota</taxon>
        <taxon>Viridiplantae</taxon>
        <taxon>Streptophyta</taxon>
        <taxon>Embryophyta</taxon>
        <taxon>Tracheophyta</taxon>
        <taxon>Spermatophyta</taxon>
        <taxon>Magnoliopsida</taxon>
        <taxon>eudicotyledons</taxon>
        <taxon>Gunneridae</taxon>
        <taxon>Pentapetalae</taxon>
        <taxon>rosids</taxon>
        <taxon>fabids</taxon>
        <taxon>Fabales</taxon>
        <taxon>Fabaceae</taxon>
        <taxon>Papilionoideae</taxon>
        <taxon>50 kb inversion clade</taxon>
        <taxon>NPAAA clade</taxon>
        <taxon>Hologalegina</taxon>
        <taxon>IRL clade</taxon>
        <taxon>Trifolieae</taxon>
        <taxon>Medicago</taxon>
    </lineage>
</organism>
<reference evidence="3" key="3">
    <citation type="journal article" date="2018" name="Nat. Plants">
        <title>Whole-genome landscape of Medicago truncatula symbiotic genes.</title>
        <authorList>
            <person name="Pecrix Y."/>
            <person name="Gamas P."/>
            <person name="Carrere S."/>
        </authorList>
    </citation>
    <scope>NUCLEOTIDE SEQUENCE</scope>
    <source>
        <tissue evidence="3">Leaves</tissue>
    </source>
</reference>
<evidence type="ECO:0000313" key="2">
    <source>
        <dbReference type="EMBL" id="ABD32852.1"/>
    </source>
</evidence>
<dbReference type="AlphaFoldDB" id="Q2HUZ7"/>
<proteinExistence type="predicted"/>
<protein>
    <recommendedName>
        <fullName evidence="4">Transmembrane protein</fullName>
    </recommendedName>
</protein>
<reference evidence="2" key="1">
    <citation type="submission" date="2004-12" db="EMBL/GenBank/DDBJ databases">
        <authorList>
            <person name="Town C.D."/>
        </authorList>
    </citation>
    <scope>NUCLEOTIDE SEQUENCE</scope>
</reference>
<reference evidence="2" key="2">
    <citation type="submission" date="2007-03" db="EMBL/GenBank/DDBJ databases">
        <authorList>
            <consortium name="The International Medicago Genome Annotation Group"/>
        </authorList>
    </citation>
    <scope>NUCLEOTIDE SEQUENCE</scope>
</reference>
<evidence type="ECO:0000313" key="3">
    <source>
        <dbReference type="EMBL" id="RHN49124.1"/>
    </source>
</evidence>
<dbReference type="Proteomes" id="UP000265566">
    <property type="component" value="Chromosome 7"/>
</dbReference>
<feature type="signal peptide" evidence="1">
    <location>
        <begin position="1"/>
        <end position="19"/>
    </location>
</feature>
<dbReference type="EMBL" id="PSQE01000007">
    <property type="protein sequence ID" value="RHN49124.1"/>
    <property type="molecule type" value="Genomic_DNA"/>
</dbReference>
<feature type="chain" id="PRO_5036440826" description="Transmembrane protein" evidence="1">
    <location>
        <begin position="20"/>
        <end position="103"/>
    </location>
</feature>
<evidence type="ECO:0000256" key="1">
    <source>
        <dbReference type="SAM" id="SignalP"/>
    </source>
</evidence>
<evidence type="ECO:0008006" key="4">
    <source>
        <dbReference type="Google" id="ProtNLM"/>
    </source>
</evidence>